<keyword evidence="3" id="KW-1185">Reference proteome</keyword>
<protein>
    <submittedName>
        <fullName evidence="2">Uncharacterized protein</fullName>
    </submittedName>
</protein>
<dbReference type="EnsemblMetazoa" id="CJA38466.1">
    <property type="protein sequence ID" value="CJA38466.1"/>
    <property type="gene ID" value="WBGene00214313"/>
</dbReference>
<proteinExistence type="predicted"/>
<reference evidence="2" key="2">
    <citation type="submission" date="2022-06" db="UniProtKB">
        <authorList>
            <consortium name="EnsemblMetazoa"/>
        </authorList>
    </citation>
    <scope>IDENTIFICATION</scope>
    <source>
        <strain evidence="2">DF5081</strain>
    </source>
</reference>
<evidence type="ECO:0000256" key="1">
    <source>
        <dbReference type="SAM" id="MobiDB-lite"/>
    </source>
</evidence>
<evidence type="ECO:0000313" key="3">
    <source>
        <dbReference type="Proteomes" id="UP000005237"/>
    </source>
</evidence>
<feature type="compositionally biased region" description="Polar residues" evidence="1">
    <location>
        <begin position="59"/>
        <end position="90"/>
    </location>
</feature>
<organism evidence="2 3">
    <name type="scientific">Caenorhabditis japonica</name>
    <dbReference type="NCBI Taxonomy" id="281687"/>
    <lineage>
        <taxon>Eukaryota</taxon>
        <taxon>Metazoa</taxon>
        <taxon>Ecdysozoa</taxon>
        <taxon>Nematoda</taxon>
        <taxon>Chromadorea</taxon>
        <taxon>Rhabditida</taxon>
        <taxon>Rhabditina</taxon>
        <taxon>Rhabditomorpha</taxon>
        <taxon>Rhabditoidea</taxon>
        <taxon>Rhabditidae</taxon>
        <taxon>Peloderinae</taxon>
        <taxon>Caenorhabditis</taxon>
    </lineage>
</organism>
<dbReference type="InParanoid" id="A0A2Q4SRB9"/>
<dbReference type="Proteomes" id="UP000005237">
    <property type="component" value="Unassembled WGS sequence"/>
</dbReference>
<sequence>MEPDGNNKSERFLKFSQAAGTMHKDINAIEKQEDTIVEEVVVHLQSNSEQLRSKPKGTKMSTKCSQLSKKQEETTSLLKGMNSETNASQHKQQDSREAINKVKSATIAGVSVDQVTAASQFCNQFIIITSTRNK</sequence>
<reference evidence="3" key="1">
    <citation type="submission" date="2010-08" db="EMBL/GenBank/DDBJ databases">
        <authorList>
            <consortium name="Caenorhabditis japonica Sequencing Consortium"/>
            <person name="Wilson R.K."/>
        </authorList>
    </citation>
    <scope>NUCLEOTIDE SEQUENCE [LARGE SCALE GENOMIC DNA]</scope>
    <source>
        <strain evidence="3">DF5081</strain>
    </source>
</reference>
<accession>A0A2Q4SRB9</accession>
<dbReference type="EnsemblMetazoa" id="CJA34259.1">
    <property type="protein sequence ID" value="CJA34259.1"/>
    <property type="gene ID" value="WBGene00210106"/>
</dbReference>
<dbReference type="AlphaFoldDB" id="A0A2Q4SRB9"/>
<name>A0A2Q4SRB9_CAEJA</name>
<evidence type="ECO:0000313" key="2">
    <source>
        <dbReference type="EnsemblMetazoa" id="CJA38466.1"/>
    </source>
</evidence>
<feature type="region of interest" description="Disordered" evidence="1">
    <location>
        <begin position="46"/>
        <end position="98"/>
    </location>
</feature>